<evidence type="ECO:0008006" key="3">
    <source>
        <dbReference type="Google" id="ProtNLM"/>
    </source>
</evidence>
<dbReference type="AlphaFoldDB" id="A0AAU9JEZ9"/>
<dbReference type="InterPro" id="IPR011050">
    <property type="entry name" value="Pectin_lyase_fold/virulence"/>
</dbReference>
<keyword evidence="2" id="KW-1185">Reference proteome</keyword>
<name>A0AAU9JEZ9_9CILI</name>
<dbReference type="EMBL" id="CAJZBQ010000039">
    <property type="protein sequence ID" value="CAG9325842.1"/>
    <property type="molecule type" value="Genomic_DNA"/>
</dbReference>
<protein>
    <recommendedName>
        <fullName evidence="3">Right handed beta helix domain-containing protein</fullName>
    </recommendedName>
</protein>
<comment type="caution">
    <text evidence="1">The sequence shown here is derived from an EMBL/GenBank/DDBJ whole genome shotgun (WGS) entry which is preliminary data.</text>
</comment>
<proteinExistence type="predicted"/>
<dbReference type="SUPFAM" id="SSF51126">
    <property type="entry name" value="Pectin lyase-like"/>
    <property type="match status" value="1"/>
</dbReference>
<reference evidence="1" key="1">
    <citation type="submission" date="2021-09" db="EMBL/GenBank/DDBJ databases">
        <authorList>
            <consortium name="AG Swart"/>
            <person name="Singh M."/>
            <person name="Singh A."/>
            <person name="Seah K."/>
            <person name="Emmerich C."/>
        </authorList>
    </citation>
    <scope>NUCLEOTIDE SEQUENCE</scope>
    <source>
        <strain evidence="1">ATCC30299</strain>
    </source>
</reference>
<dbReference type="Proteomes" id="UP001162131">
    <property type="component" value="Unassembled WGS sequence"/>
</dbReference>
<organism evidence="1 2">
    <name type="scientific">Blepharisma stoltei</name>
    <dbReference type="NCBI Taxonomy" id="1481888"/>
    <lineage>
        <taxon>Eukaryota</taxon>
        <taxon>Sar</taxon>
        <taxon>Alveolata</taxon>
        <taxon>Ciliophora</taxon>
        <taxon>Postciliodesmatophora</taxon>
        <taxon>Heterotrichea</taxon>
        <taxon>Heterotrichida</taxon>
        <taxon>Blepharismidae</taxon>
        <taxon>Blepharisma</taxon>
    </lineage>
</organism>
<sequence length="190" mass="20673">MANIEIKDIEMSENGEDSNINSAILKYYTRNPDTYLKLEVSNPVTASCKSIALVSNSVNFLMYNMKITDNYCENSSPAIIINSTKTQGIDSIHSERNSGRGITGVCLSFQNMNTVISITNSEFIGNKNYLSGSPGVIEFSKISALALENCTFIMNSADSGGSLYFYGQSLLVNNCHFEHNQSPGFSGGSI</sequence>
<gene>
    <name evidence="1" type="ORF">BSTOLATCC_MIC39625</name>
</gene>
<evidence type="ECO:0000313" key="2">
    <source>
        <dbReference type="Proteomes" id="UP001162131"/>
    </source>
</evidence>
<evidence type="ECO:0000313" key="1">
    <source>
        <dbReference type="EMBL" id="CAG9325842.1"/>
    </source>
</evidence>
<accession>A0AAU9JEZ9</accession>